<dbReference type="PROSITE" id="PS51375">
    <property type="entry name" value="PPR"/>
    <property type="match status" value="2"/>
</dbReference>
<reference evidence="3" key="1">
    <citation type="submission" date="2021-02" db="EMBL/GenBank/DDBJ databases">
        <authorList>
            <person name="Dougan E. K."/>
            <person name="Rhodes N."/>
            <person name="Thang M."/>
            <person name="Chan C."/>
        </authorList>
    </citation>
    <scope>NUCLEOTIDE SEQUENCE</scope>
</reference>
<keyword evidence="4" id="KW-1185">Reference proteome</keyword>
<evidence type="ECO:0000256" key="2">
    <source>
        <dbReference type="PROSITE-ProRule" id="PRU00708"/>
    </source>
</evidence>
<evidence type="ECO:0000313" key="3">
    <source>
        <dbReference type="EMBL" id="CAE7938607.1"/>
    </source>
</evidence>
<dbReference type="Pfam" id="PF13812">
    <property type="entry name" value="PPR_3"/>
    <property type="match status" value="2"/>
</dbReference>
<dbReference type="PANTHER" id="PTHR47447">
    <property type="entry name" value="OS03G0856100 PROTEIN"/>
    <property type="match status" value="1"/>
</dbReference>
<dbReference type="InterPro" id="IPR011990">
    <property type="entry name" value="TPR-like_helical_dom_sf"/>
</dbReference>
<dbReference type="NCBIfam" id="TIGR00756">
    <property type="entry name" value="PPR"/>
    <property type="match status" value="1"/>
</dbReference>
<dbReference type="Gene3D" id="1.25.40.10">
    <property type="entry name" value="Tetratricopeptide repeat domain"/>
    <property type="match status" value="2"/>
</dbReference>
<evidence type="ECO:0008006" key="5">
    <source>
        <dbReference type="Google" id="ProtNLM"/>
    </source>
</evidence>
<dbReference type="OrthoDB" id="185373at2759"/>
<feature type="repeat" description="PPR" evidence="2">
    <location>
        <begin position="287"/>
        <end position="321"/>
    </location>
</feature>
<protein>
    <recommendedName>
        <fullName evidence="5">Pentatricopeptide repeat-containing protein, chloroplastic</fullName>
    </recommendedName>
</protein>
<sequence length="397" mass="43668">MGCRKPILERSCDWDQIRARRRGSREGALGQQKLRGSLCEVLRLLASWTVSWLGCGSIVVRGSRVFQGWLETYPKTGDDVAKRIGQEGVLERGRPGSLAHDRSAQESLEVNVFHCSSVISACEKSGNWRLSLALLAQMSELKIVPNQISYSAAATTCAKGNWPAALLLIYSMVGRRLPRDQVSWNAAIDACRGADWELAVRMLFDMPRTRVAQDSVSFGSAISACERGSAWEMVLHLLVLMRQAQVRLNDISCSAAISACGHKGHQWKVALVLFEEMLALDEAVTPDRFVWNAAVAACETSSEWKMALAILETMVARSVLPDVATCTSCINACNSRKHRSWPHVVALFEEMSARLAILPNIITYSAVITAASNGLQHTSTLQLLLAVDDIAWTLIRT</sequence>
<comment type="caution">
    <text evidence="3">The sequence shown here is derived from an EMBL/GenBank/DDBJ whole genome shotgun (WGS) entry which is preliminary data.</text>
</comment>
<dbReference type="InterPro" id="IPR002885">
    <property type="entry name" value="PPR_rpt"/>
</dbReference>
<proteinExistence type="predicted"/>
<evidence type="ECO:0000256" key="1">
    <source>
        <dbReference type="ARBA" id="ARBA00022737"/>
    </source>
</evidence>
<feature type="repeat" description="PPR" evidence="2">
    <location>
        <begin position="111"/>
        <end position="145"/>
    </location>
</feature>
<keyword evidence="1" id="KW-0677">Repeat</keyword>
<evidence type="ECO:0000313" key="4">
    <source>
        <dbReference type="Proteomes" id="UP000601435"/>
    </source>
</evidence>
<name>A0A813C7Q3_9DINO</name>
<organism evidence="3 4">
    <name type="scientific">Symbiodinium necroappetens</name>
    <dbReference type="NCBI Taxonomy" id="1628268"/>
    <lineage>
        <taxon>Eukaryota</taxon>
        <taxon>Sar</taxon>
        <taxon>Alveolata</taxon>
        <taxon>Dinophyceae</taxon>
        <taxon>Suessiales</taxon>
        <taxon>Symbiodiniaceae</taxon>
        <taxon>Symbiodinium</taxon>
    </lineage>
</organism>
<dbReference type="AlphaFoldDB" id="A0A813C7Q3"/>
<accession>A0A813C7Q3</accession>
<gene>
    <name evidence="3" type="ORF">SNEC2469_LOCUS33214</name>
</gene>
<dbReference type="PANTHER" id="PTHR47447:SF17">
    <property type="entry name" value="OS12G0638900 PROTEIN"/>
    <property type="match status" value="1"/>
</dbReference>
<dbReference type="Proteomes" id="UP000601435">
    <property type="component" value="Unassembled WGS sequence"/>
</dbReference>
<dbReference type="EMBL" id="CAJNJA010086696">
    <property type="protein sequence ID" value="CAE7938607.1"/>
    <property type="molecule type" value="Genomic_DNA"/>
</dbReference>